<keyword evidence="2" id="KW-1185">Reference proteome</keyword>
<evidence type="ECO:0000313" key="2">
    <source>
        <dbReference type="Proteomes" id="UP000314294"/>
    </source>
</evidence>
<name>A0A4Z2I8I3_9TELE</name>
<dbReference type="AlphaFoldDB" id="A0A4Z2I8I3"/>
<gene>
    <name evidence="1" type="ORF">EYF80_016367</name>
</gene>
<dbReference type="EMBL" id="SRLO01000125">
    <property type="protein sequence ID" value="TNN73413.1"/>
    <property type="molecule type" value="Genomic_DNA"/>
</dbReference>
<comment type="caution">
    <text evidence="1">The sequence shown here is derived from an EMBL/GenBank/DDBJ whole genome shotgun (WGS) entry which is preliminary data.</text>
</comment>
<reference evidence="1 2" key="1">
    <citation type="submission" date="2019-03" db="EMBL/GenBank/DDBJ databases">
        <title>First draft genome of Liparis tanakae, snailfish: a comprehensive survey of snailfish specific genes.</title>
        <authorList>
            <person name="Kim W."/>
            <person name="Song I."/>
            <person name="Jeong J.-H."/>
            <person name="Kim D."/>
            <person name="Kim S."/>
            <person name="Ryu S."/>
            <person name="Song J.Y."/>
            <person name="Lee S.K."/>
        </authorList>
    </citation>
    <scope>NUCLEOTIDE SEQUENCE [LARGE SCALE GENOMIC DNA]</scope>
    <source>
        <tissue evidence="1">Muscle</tissue>
    </source>
</reference>
<protein>
    <submittedName>
        <fullName evidence="1">Uncharacterized protein</fullName>
    </submittedName>
</protein>
<proteinExistence type="predicted"/>
<dbReference type="Proteomes" id="UP000314294">
    <property type="component" value="Unassembled WGS sequence"/>
</dbReference>
<organism evidence="1 2">
    <name type="scientific">Liparis tanakae</name>
    <name type="common">Tanaka's snailfish</name>
    <dbReference type="NCBI Taxonomy" id="230148"/>
    <lineage>
        <taxon>Eukaryota</taxon>
        <taxon>Metazoa</taxon>
        <taxon>Chordata</taxon>
        <taxon>Craniata</taxon>
        <taxon>Vertebrata</taxon>
        <taxon>Euteleostomi</taxon>
        <taxon>Actinopterygii</taxon>
        <taxon>Neopterygii</taxon>
        <taxon>Teleostei</taxon>
        <taxon>Neoteleostei</taxon>
        <taxon>Acanthomorphata</taxon>
        <taxon>Eupercaria</taxon>
        <taxon>Perciformes</taxon>
        <taxon>Cottioidei</taxon>
        <taxon>Cottales</taxon>
        <taxon>Liparidae</taxon>
        <taxon>Liparis</taxon>
    </lineage>
</organism>
<sequence>MMVKRPDTTVSVQDTVRPLSENGPIPVRRVKRSDVAPPDWPRVSLPRRGPTMAVNNNCPLCAPEETSCLACSSISAARFSATSTRSWKPLKSCVRSGGVGGGVLKSPLRGLRLPSMPVVVVVVVVAVRGLPPCPSSLHLSSAWTCTACSSSAALSQFIPGADGWEAVGLPCIAAVTVV</sequence>
<evidence type="ECO:0000313" key="1">
    <source>
        <dbReference type="EMBL" id="TNN73413.1"/>
    </source>
</evidence>
<accession>A0A4Z2I8I3</accession>